<feature type="transmembrane region" description="Helical" evidence="1">
    <location>
        <begin position="462"/>
        <end position="483"/>
    </location>
</feature>
<evidence type="ECO:0000313" key="3">
    <source>
        <dbReference type="EMBL" id="CAH3109205.1"/>
    </source>
</evidence>
<feature type="transmembrane region" description="Helical" evidence="1">
    <location>
        <begin position="389"/>
        <end position="411"/>
    </location>
</feature>
<accession>A0AAU9WEP6</accession>
<organism evidence="3 4">
    <name type="scientific">Pocillopora meandrina</name>
    <dbReference type="NCBI Taxonomy" id="46732"/>
    <lineage>
        <taxon>Eukaryota</taxon>
        <taxon>Metazoa</taxon>
        <taxon>Cnidaria</taxon>
        <taxon>Anthozoa</taxon>
        <taxon>Hexacorallia</taxon>
        <taxon>Scleractinia</taxon>
        <taxon>Astrocoeniina</taxon>
        <taxon>Pocilloporidae</taxon>
        <taxon>Pocillopora</taxon>
    </lineage>
</organism>
<evidence type="ECO:0000313" key="4">
    <source>
        <dbReference type="Proteomes" id="UP001159428"/>
    </source>
</evidence>
<feature type="transmembrane region" description="Helical" evidence="1">
    <location>
        <begin position="492"/>
        <end position="517"/>
    </location>
</feature>
<keyword evidence="1" id="KW-1133">Transmembrane helix</keyword>
<evidence type="ECO:0000256" key="1">
    <source>
        <dbReference type="SAM" id="Phobius"/>
    </source>
</evidence>
<gene>
    <name evidence="3" type="ORF">PMEA_00002879</name>
</gene>
<sequence length="568" mass="64131">MSGKCLVIVGSLCFCLLTLALFTYIQNTKICRPYSPQSGITMSFPTVSEVVCNLYSANEDEYVSLESFLQASTTNKDQDLRLSGLAVLSRLANASQPLVDVSKSRIHVDKIALVTLKDDTAFSCGDLALNAQNAGYSVVTYFGDGYCGPDGNVTKPHTLEEILIPIVFADCANSSTSDSYNPPVYDYDFLKNAQKTFVNIIKTKQWPDELKQMAKYLDKLYYWFLLGPIITLVWLRRKKKLCCVTTSRQVDEESAAGNEESTRLVTRVEESQQDNAGVIQDITGGENENESQPLIVTVDTGTDLTERDNLRNNSITKRVERIFGTGIRYFVVCLGYVIVTLAALPVGISSGGWSFFRFDERGMYRPTNFWEGLIKYFRKTTNMSLDFQVVWLSCALTAWWPCFQIFCFFMYSMFDCASTWTVLTNVSKLIRSDWFSSNMYLLALCAIVPYCSLSDQPLSQQFFYFTVYNILCTVCNFLFIIILNKHKVVTRYVFYISVCMICAYVESDIVAVFYFILNSQGSLNNLKLTALRTAALGLTLTLSFSSSMHIIRKIMKPQESVFEGLAEK</sequence>
<feature type="transmembrane region" description="Helical" evidence="1">
    <location>
        <begin position="432"/>
        <end position="450"/>
    </location>
</feature>
<proteinExistence type="predicted"/>
<keyword evidence="1" id="KW-0472">Membrane</keyword>
<comment type="caution">
    <text evidence="3">The sequence shown here is derived from an EMBL/GenBank/DDBJ whole genome shotgun (WGS) entry which is preliminary data.</text>
</comment>
<dbReference type="AlphaFoldDB" id="A0AAU9WEP6"/>
<keyword evidence="1" id="KW-0812">Transmembrane</keyword>
<feature type="transmembrane region" description="Helical" evidence="1">
    <location>
        <begin position="327"/>
        <end position="348"/>
    </location>
</feature>
<feature type="transmembrane region" description="Helical" evidence="1">
    <location>
        <begin position="529"/>
        <end position="551"/>
    </location>
</feature>
<keyword evidence="4" id="KW-1185">Reference proteome</keyword>
<protein>
    <submittedName>
        <fullName evidence="3">Uncharacterized protein</fullName>
    </submittedName>
</protein>
<keyword evidence="2" id="KW-0732">Signal</keyword>
<feature type="chain" id="PRO_5043987054" evidence="2">
    <location>
        <begin position="21"/>
        <end position="568"/>
    </location>
</feature>
<name>A0AAU9WEP6_9CNID</name>
<dbReference type="EMBL" id="CALNXJ010000011">
    <property type="protein sequence ID" value="CAH3109205.1"/>
    <property type="molecule type" value="Genomic_DNA"/>
</dbReference>
<reference evidence="3 4" key="1">
    <citation type="submission" date="2022-05" db="EMBL/GenBank/DDBJ databases">
        <authorList>
            <consortium name="Genoscope - CEA"/>
            <person name="William W."/>
        </authorList>
    </citation>
    <scope>NUCLEOTIDE SEQUENCE [LARGE SCALE GENOMIC DNA]</scope>
</reference>
<evidence type="ECO:0000256" key="2">
    <source>
        <dbReference type="SAM" id="SignalP"/>
    </source>
</evidence>
<feature type="signal peptide" evidence="2">
    <location>
        <begin position="1"/>
        <end position="20"/>
    </location>
</feature>
<dbReference type="Proteomes" id="UP001159428">
    <property type="component" value="Unassembled WGS sequence"/>
</dbReference>
<feature type="transmembrane region" description="Helical" evidence="1">
    <location>
        <begin position="220"/>
        <end position="235"/>
    </location>
</feature>